<keyword evidence="1" id="KW-0472">Membrane</keyword>
<dbReference type="AlphaFoldDB" id="A0A4S2KDU9"/>
<comment type="caution">
    <text evidence="2">The sequence shown here is derived from an EMBL/GenBank/DDBJ whole genome shotgun (WGS) entry which is preliminary data.</text>
</comment>
<evidence type="ECO:0000313" key="3">
    <source>
        <dbReference type="Proteomes" id="UP000310200"/>
    </source>
</evidence>
<reference evidence="2 3" key="1">
    <citation type="journal article" date="2019" name="Philos. Trans. R. Soc. Lond., B, Biol. Sci.">
        <title>Ant behaviour and brain gene expression of defending hosts depend on the ecological success of the intruding social parasite.</title>
        <authorList>
            <person name="Kaur R."/>
            <person name="Stoldt M."/>
            <person name="Jongepier E."/>
            <person name="Feldmeyer B."/>
            <person name="Menzel F."/>
            <person name="Bornberg-Bauer E."/>
            <person name="Foitzik S."/>
        </authorList>
    </citation>
    <scope>NUCLEOTIDE SEQUENCE [LARGE SCALE GENOMIC DNA]</scope>
    <source>
        <tissue evidence="2">Whole body</tissue>
    </source>
</reference>
<dbReference type="Proteomes" id="UP000310200">
    <property type="component" value="Unassembled WGS sequence"/>
</dbReference>
<accession>A0A4S2KDU9</accession>
<sequence length="169" mass="18928">MDGNRRYANKRNIVKKEGHSQGYSMKGCHHQLLLHLSQQPGLLHRPLHVLDHLALLHQLVAQHGDLARRRVALLRVEALYYTLGLLNVLLVTFLERGVLVFLSRELLLKSEGLLLLSLQNALALLELQGQSFLVGLRSSQFVLQLRHLLIQAHVVALAVAANLSAHGFL</sequence>
<keyword evidence="1" id="KW-1133">Transmembrane helix</keyword>
<evidence type="ECO:0000313" key="2">
    <source>
        <dbReference type="EMBL" id="TGZ47270.1"/>
    </source>
</evidence>
<protein>
    <submittedName>
        <fullName evidence="2">Uncharacterized protein</fullName>
    </submittedName>
</protein>
<keyword evidence="1" id="KW-0812">Transmembrane</keyword>
<organism evidence="2 3">
    <name type="scientific">Temnothorax longispinosus</name>
    <dbReference type="NCBI Taxonomy" id="300112"/>
    <lineage>
        <taxon>Eukaryota</taxon>
        <taxon>Metazoa</taxon>
        <taxon>Ecdysozoa</taxon>
        <taxon>Arthropoda</taxon>
        <taxon>Hexapoda</taxon>
        <taxon>Insecta</taxon>
        <taxon>Pterygota</taxon>
        <taxon>Neoptera</taxon>
        <taxon>Endopterygota</taxon>
        <taxon>Hymenoptera</taxon>
        <taxon>Apocrita</taxon>
        <taxon>Aculeata</taxon>
        <taxon>Formicoidea</taxon>
        <taxon>Formicidae</taxon>
        <taxon>Myrmicinae</taxon>
        <taxon>Temnothorax</taxon>
    </lineage>
</organism>
<dbReference type="EMBL" id="QBLH01002734">
    <property type="protein sequence ID" value="TGZ47270.1"/>
    <property type="molecule type" value="Genomic_DNA"/>
</dbReference>
<feature type="transmembrane region" description="Helical" evidence="1">
    <location>
        <begin position="78"/>
        <end position="102"/>
    </location>
</feature>
<evidence type="ECO:0000256" key="1">
    <source>
        <dbReference type="SAM" id="Phobius"/>
    </source>
</evidence>
<keyword evidence="3" id="KW-1185">Reference proteome</keyword>
<name>A0A4S2KDU9_9HYME</name>
<proteinExistence type="predicted"/>
<gene>
    <name evidence="2" type="ORF">DBV15_04217</name>
</gene>